<keyword evidence="7 10" id="KW-0804">Transcription</keyword>
<dbReference type="Pfam" id="PF04560">
    <property type="entry name" value="RNA_pol_Rpb2_7"/>
    <property type="match status" value="1"/>
</dbReference>
<keyword evidence="12" id="KW-0614">Plasmid</keyword>
<dbReference type="SUPFAM" id="SSF64484">
    <property type="entry name" value="beta and beta-prime subunits of DNA dependent RNA-polymerase"/>
    <property type="match status" value="1"/>
</dbReference>
<dbReference type="InterPro" id="IPR037033">
    <property type="entry name" value="DNA-dir_RNAP_su2_hyb_sf"/>
</dbReference>
<dbReference type="PANTHER" id="PTHR20856">
    <property type="entry name" value="DNA-DIRECTED RNA POLYMERASE I SUBUNIT 2"/>
    <property type="match status" value="1"/>
</dbReference>
<dbReference type="Pfam" id="PF00623">
    <property type="entry name" value="RNA_pol_Rpb1_2"/>
    <property type="match status" value="1"/>
</dbReference>
<dbReference type="GO" id="GO:0003899">
    <property type="term" value="F:DNA-directed RNA polymerase activity"/>
    <property type="evidence" value="ECO:0007669"/>
    <property type="project" value="UniProtKB-EC"/>
</dbReference>
<evidence type="ECO:0000256" key="1">
    <source>
        <dbReference type="ARBA" id="ARBA00006835"/>
    </source>
</evidence>
<evidence type="ECO:0000256" key="4">
    <source>
        <dbReference type="ARBA" id="ARBA00022478"/>
    </source>
</evidence>
<evidence type="ECO:0000256" key="5">
    <source>
        <dbReference type="ARBA" id="ARBA00022679"/>
    </source>
</evidence>
<proteinExistence type="inferred from homology"/>
<dbReference type="InterPro" id="IPR007120">
    <property type="entry name" value="DNA-dir_RNAP_su2_dom"/>
</dbReference>
<comment type="catalytic activity">
    <reaction evidence="8 10">
        <text>RNA(n) + a ribonucleoside 5'-triphosphate = RNA(n+1) + diphosphate</text>
        <dbReference type="Rhea" id="RHEA:21248"/>
        <dbReference type="Rhea" id="RHEA-COMP:14527"/>
        <dbReference type="Rhea" id="RHEA-COMP:17342"/>
        <dbReference type="ChEBI" id="CHEBI:33019"/>
        <dbReference type="ChEBI" id="CHEBI:61557"/>
        <dbReference type="ChEBI" id="CHEBI:140395"/>
        <dbReference type="EC" id="2.7.7.6"/>
    </reaction>
</comment>
<dbReference type="SMART" id="SM00663">
    <property type="entry name" value="RPOLA_N"/>
    <property type="match status" value="1"/>
</dbReference>
<dbReference type="GO" id="GO:0000428">
    <property type="term" value="C:DNA-directed RNA polymerase complex"/>
    <property type="evidence" value="ECO:0007669"/>
    <property type="project" value="UniProtKB-KW"/>
</dbReference>
<keyword evidence="4 10" id="KW-0240">DNA-directed RNA polymerase</keyword>
<comment type="function">
    <text evidence="10">DNA-dependent RNA polymerase catalyzes the transcription of DNA into RNA using the four ribonucleoside triphosphates as substrates.</text>
</comment>
<dbReference type="AlphaFoldDB" id="Q9HFH5"/>
<dbReference type="Gene3D" id="2.40.40.20">
    <property type="match status" value="1"/>
</dbReference>
<evidence type="ECO:0000256" key="2">
    <source>
        <dbReference type="ARBA" id="ARBA00007616"/>
    </source>
</evidence>
<dbReference type="GO" id="GO:0032549">
    <property type="term" value="F:ribonucleoside binding"/>
    <property type="evidence" value="ECO:0007669"/>
    <property type="project" value="InterPro"/>
</dbReference>
<dbReference type="Gene3D" id="2.40.270.10">
    <property type="entry name" value="DNA-directed RNA polymerase, subunit 2, domain 6"/>
    <property type="match status" value="2"/>
</dbReference>
<accession>Q9HFH5</accession>
<dbReference type="InterPro" id="IPR007641">
    <property type="entry name" value="RNA_pol_Rpb2_7"/>
</dbReference>
<comment type="similarity">
    <text evidence="2">In the N-terminal section; belongs to the RNA polymerase beta chain family.</text>
</comment>
<dbReference type="Pfam" id="PF04565">
    <property type="entry name" value="RNA_pol_Rpb2_3"/>
    <property type="match status" value="1"/>
</dbReference>
<dbReference type="GO" id="GO:0006351">
    <property type="term" value="P:DNA-templated transcription"/>
    <property type="evidence" value="ECO:0007669"/>
    <property type="project" value="InterPro"/>
</dbReference>
<geneLocation type="plasmid" evidence="12">
    <name>pPE1B</name>
</geneLocation>
<dbReference type="InterPro" id="IPR000722">
    <property type="entry name" value="RNA_pol_asu"/>
</dbReference>
<name>Q9HFH5_PICET</name>
<evidence type="ECO:0000313" key="12">
    <source>
        <dbReference type="EMBL" id="CAC08226.1"/>
    </source>
</evidence>
<dbReference type="GO" id="GO:0003677">
    <property type="term" value="F:DNA binding"/>
    <property type="evidence" value="ECO:0007669"/>
    <property type="project" value="InterPro"/>
</dbReference>
<dbReference type="InterPro" id="IPR015712">
    <property type="entry name" value="DNA-dir_RNA_pol_su2"/>
</dbReference>
<dbReference type="Pfam" id="PF00562">
    <property type="entry name" value="RNA_pol_Rpb2_6"/>
    <property type="match status" value="3"/>
</dbReference>
<comment type="similarity">
    <text evidence="1 9">Belongs to the RNA polymerase beta chain family.</text>
</comment>
<evidence type="ECO:0000256" key="3">
    <source>
        <dbReference type="ARBA" id="ARBA00009839"/>
    </source>
</evidence>
<dbReference type="EMBL" id="AJ278986">
    <property type="protein sequence ID" value="CAC08226.1"/>
    <property type="molecule type" value="Genomic_DNA"/>
</dbReference>
<evidence type="ECO:0000256" key="9">
    <source>
        <dbReference type="RuleBase" id="RU000434"/>
    </source>
</evidence>
<dbReference type="InterPro" id="IPR007645">
    <property type="entry name" value="RNA_pol_Rpb2_3"/>
</dbReference>
<feature type="domain" description="RNA polymerase N-terminal" evidence="11">
    <location>
        <begin position="730"/>
        <end position="904"/>
    </location>
</feature>
<dbReference type="PROSITE" id="PS01166">
    <property type="entry name" value="RNA_POL_BETA"/>
    <property type="match status" value="1"/>
</dbReference>
<evidence type="ECO:0000259" key="11">
    <source>
        <dbReference type="SMART" id="SM00663"/>
    </source>
</evidence>
<protein>
    <recommendedName>
        <fullName evidence="10">DNA-directed RNA polymerase subunit beta</fullName>
        <ecNumber evidence="10">2.7.7.6</ecNumber>
    </recommendedName>
</protein>
<dbReference type="EC" id="2.7.7.6" evidence="10"/>
<dbReference type="InterPro" id="IPR007121">
    <property type="entry name" value="RNA_pol_bsu_CS"/>
</dbReference>
<reference evidence="12" key="1">
    <citation type="journal article" date="2001" name="Yeast">
        <title>Genome organization of the linear cytoplasmic element pPE1B from Pichia etchellsii.</title>
        <authorList>
            <person name="Klassen R."/>
            <person name="Tontsidou L."/>
            <person name="Larsen M."/>
            <person name="Meinhardt F."/>
        </authorList>
    </citation>
    <scope>NUCLEOTIDE SEQUENCE</scope>
    <source>
        <strain evidence="12">CBS2011</strain>
        <plasmid evidence="12">pPE1B</plasmid>
    </source>
</reference>
<organism evidence="12">
    <name type="scientific">Pichia etchellsii</name>
    <name type="common">Yeast</name>
    <dbReference type="NCBI Taxonomy" id="28550"/>
    <lineage>
        <taxon>Eukaryota</taxon>
        <taxon>Fungi</taxon>
        <taxon>Dikarya</taxon>
        <taxon>Ascomycota</taxon>
        <taxon>Saccharomycotina</taxon>
        <taxon>Pichiomycetes</taxon>
        <taxon>Debaryomycetaceae</taxon>
        <taxon>Schwanniomyces</taxon>
    </lineage>
</organism>
<keyword evidence="5 10" id="KW-0808">Transferase</keyword>
<dbReference type="InterPro" id="IPR006592">
    <property type="entry name" value="RNA_pol_N"/>
</dbReference>
<evidence type="ECO:0000256" key="6">
    <source>
        <dbReference type="ARBA" id="ARBA00022695"/>
    </source>
</evidence>
<evidence type="ECO:0000256" key="7">
    <source>
        <dbReference type="ARBA" id="ARBA00023163"/>
    </source>
</evidence>
<evidence type="ECO:0000256" key="8">
    <source>
        <dbReference type="ARBA" id="ARBA00048552"/>
    </source>
</evidence>
<sequence length="987" mass="114500">MEYSNFGQIDIYNNIFSDFDEKTIKGNVISCIENKKSYCGIYKNQEFPIMIGSKFDKSENPFKIKGFFVIDGICKSINSIKFDLKPKFRKDECYLLDNSKINIIDMFNYTITFKNKTDKWYLPINYIEIAKYSKHKEDLLKHFKLIEEVNSYKLNTAIKNEIDLINLCYMFECWLGYKQTKVLEHRLYTAGEILKTCINQKQNIIDSFKTNTWKLNYKTYNCISEDMKHYNLYSDLEAIRRITIMNNRDLAPKECRTVKKEERYRLCPVQTSDGSICGTVNYLCKDAKIITNTKNIDIPKGNEIHLYINNEYKGKTENNFIFKLKYEKFSLSIIDEVCYAFYNYGIIVPGKIDVSYTTSLIPNRYNNPPIRAMFASNMIKQAIMYDKRNIRDLLPMSKSLINNIDFEVLVGIMPWYGYNIEDGIVISESLAEKYKYTKTRVYNSIGKTIDVYVKKNNKILKGDILFKIFNPNEIRTVTSVYAEDDGIVKNIIQDLNKIKIIISEIKPLKVGDKLTSLHGQKGVISLVLKDSEMPYFKKENTNIHLELLINPHAFPSRMTMGQIIEMGNIEKYLYIKNQKIKNKIIVGKCKYLALRHQVDDKLQYRIDGNYDPISKQPIRGRKNNGGLRFGQMERDILFGLGAYNTLKELWSVDRSIIKVCPKTGIINDNNDCCKIDHEINQGFIICLSYLRGLGYDIRLKNNQYSICNLDTEILPKTDNFNFGDVDPGDVRYYKNDFIVLPICLRSNKLNDLYIKSYKYKANIKEIIKETKKLLKSKKGVFHKYIEGHITNKCIRSVISPNPDIDIDTVLVPIEANIGCKYGILNRQPSLNINSIKLVKIDIHNNKTISFNPLLCKSFNADFDGDEMNIYGIKKEDSINELKMLIDNTSQKTQDYILGNLKELTENGLTANKKGIKFMIENKSKGTDFNYDCIYNKISNEIKDCYINGISKNNYYNLCILAREDIISIALKTPITGNLLSLCIQRFI</sequence>
<evidence type="ECO:0000256" key="10">
    <source>
        <dbReference type="RuleBase" id="RU363031"/>
    </source>
</evidence>
<keyword evidence="6 10" id="KW-0548">Nucleotidyltransferase</keyword>
<dbReference type="Gene3D" id="3.90.1100.10">
    <property type="match status" value="1"/>
</dbReference>
<comment type="similarity">
    <text evidence="3">In the C-terminal section; belongs to the RNA polymerase beta' chain family.</text>
</comment>